<protein>
    <submittedName>
        <fullName evidence="1">Uncharacterized protein</fullName>
    </submittedName>
</protein>
<dbReference type="Proteomes" id="UP001055811">
    <property type="component" value="Linkage Group LG09"/>
</dbReference>
<proteinExistence type="predicted"/>
<keyword evidence="2" id="KW-1185">Reference proteome</keyword>
<evidence type="ECO:0000313" key="2">
    <source>
        <dbReference type="Proteomes" id="UP001055811"/>
    </source>
</evidence>
<organism evidence="1 2">
    <name type="scientific">Cichorium intybus</name>
    <name type="common">Chicory</name>
    <dbReference type="NCBI Taxonomy" id="13427"/>
    <lineage>
        <taxon>Eukaryota</taxon>
        <taxon>Viridiplantae</taxon>
        <taxon>Streptophyta</taxon>
        <taxon>Embryophyta</taxon>
        <taxon>Tracheophyta</taxon>
        <taxon>Spermatophyta</taxon>
        <taxon>Magnoliopsida</taxon>
        <taxon>eudicotyledons</taxon>
        <taxon>Gunneridae</taxon>
        <taxon>Pentapetalae</taxon>
        <taxon>asterids</taxon>
        <taxon>campanulids</taxon>
        <taxon>Asterales</taxon>
        <taxon>Asteraceae</taxon>
        <taxon>Cichorioideae</taxon>
        <taxon>Cichorieae</taxon>
        <taxon>Cichoriinae</taxon>
        <taxon>Cichorium</taxon>
    </lineage>
</organism>
<evidence type="ECO:0000313" key="1">
    <source>
        <dbReference type="EMBL" id="KAI3690518.1"/>
    </source>
</evidence>
<gene>
    <name evidence="1" type="ORF">L2E82_48585</name>
</gene>
<reference evidence="2" key="1">
    <citation type="journal article" date="2022" name="Mol. Ecol. Resour.">
        <title>The genomes of chicory, endive, great burdock and yacon provide insights into Asteraceae palaeo-polyploidization history and plant inulin production.</title>
        <authorList>
            <person name="Fan W."/>
            <person name="Wang S."/>
            <person name="Wang H."/>
            <person name="Wang A."/>
            <person name="Jiang F."/>
            <person name="Liu H."/>
            <person name="Zhao H."/>
            <person name="Xu D."/>
            <person name="Zhang Y."/>
        </authorList>
    </citation>
    <scope>NUCLEOTIDE SEQUENCE [LARGE SCALE GENOMIC DNA]</scope>
    <source>
        <strain evidence="2">cv. Punajuju</strain>
    </source>
</reference>
<accession>A0ACB8YYX5</accession>
<comment type="caution">
    <text evidence="1">The sequence shown here is derived from an EMBL/GenBank/DDBJ whole genome shotgun (WGS) entry which is preliminary data.</text>
</comment>
<reference evidence="1 2" key="2">
    <citation type="journal article" date="2022" name="Mol. Ecol. Resour.">
        <title>The genomes of chicory, endive, great burdock and yacon provide insights into Asteraceae paleo-polyploidization history and plant inulin production.</title>
        <authorList>
            <person name="Fan W."/>
            <person name="Wang S."/>
            <person name="Wang H."/>
            <person name="Wang A."/>
            <person name="Jiang F."/>
            <person name="Liu H."/>
            <person name="Zhao H."/>
            <person name="Xu D."/>
            <person name="Zhang Y."/>
        </authorList>
    </citation>
    <scope>NUCLEOTIDE SEQUENCE [LARGE SCALE GENOMIC DNA]</scope>
    <source>
        <strain evidence="2">cv. Punajuju</strain>
        <tissue evidence="1">Leaves</tissue>
    </source>
</reference>
<name>A0ACB8YYX5_CICIN</name>
<dbReference type="EMBL" id="CM042017">
    <property type="protein sequence ID" value="KAI3690518.1"/>
    <property type="molecule type" value="Genomic_DNA"/>
</dbReference>
<sequence length="88" mass="10342">MSYALVKSKNIQEYKDYHKKFDGAVVVENVKDQRMNGDGYSYIRRNGGCLTTEDLEGWIIVECRDLFCSLSRRTSDHLSRLRHRRPSQ</sequence>